<feature type="transmembrane region" description="Helical" evidence="5">
    <location>
        <begin position="267"/>
        <end position="293"/>
    </location>
</feature>
<evidence type="ECO:0000256" key="5">
    <source>
        <dbReference type="SAM" id="Phobius"/>
    </source>
</evidence>
<dbReference type="OrthoDB" id="5982228at2759"/>
<evidence type="ECO:0000313" key="6">
    <source>
        <dbReference type="EMBL" id="CEJ92682.1"/>
    </source>
</evidence>
<sequence length="524" mass="56263">MFGAGKEKAAVHVNASGAEEDIQVGETVVVNNDKRKLGVVGAAFLILNKMVGTGIFATPSGIFASTGSVGISLMLWVLGGIITFCGLSVFLEFGLAIPRSGGEKNYLERVYRKPKYMMSCVIAAQMILLVWPSSNALAFGRYTLFAAGVTQDGWAARGLGVALIIVTNVMCAVAPIWSIRLTNVLGIFKAGVLLFVVLAGFAALAGHRQIPNPNNFENAFRIESGDGYGGSGATGIASALLGVIFSYKGWESANYIAGELKNPRKTLALAAPMAVGGVTILYILANVAFFAAVPKSELAKADVLVSGLFFRNMFGEYAGVRVLPTFVSISNVGTVLALSYSHAHVIHEMGKENLLPYSKLWASTRPFNTPAAAYILQSIMGIIVLIAPPAGPAYGFIINLTTYPTTWTHALVTGGLLWLQFRKSEKWTSPFHSYVPLTLVYLLANIFLLVVPFVPPAGDPNRNGYPYFLVPVMGTLLLAVGVVYWAIRMKLMPRLGGYKIEEQRMADENGCEYSVLQKVGPGQR</sequence>
<reference evidence="6 7" key="1">
    <citation type="journal article" date="2015" name="Genome Announc.">
        <title>Draft Genome Sequence and Gene Annotation of the Entomopathogenic Fungus Verticillium hemipterigenum.</title>
        <authorList>
            <person name="Horn F."/>
            <person name="Habel A."/>
            <person name="Scharf D.H."/>
            <person name="Dworschak J."/>
            <person name="Brakhage A.A."/>
            <person name="Guthke R."/>
            <person name="Hertweck C."/>
            <person name="Linde J."/>
        </authorList>
    </citation>
    <scope>NUCLEOTIDE SEQUENCE [LARGE SCALE GENOMIC DNA]</scope>
</reference>
<dbReference type="GO" id="GO:0015179">
    <property type="term" value="F:L-amino acid transmembrane transporter activity"/>
    <property type="evidence" value="ECO:0007669"/>
    <property type="project" value="TreeGrafter"/>
</dbReference>
<dbReference type="Gene3D" id="1.20.1740.10">
    <property type="entry name" value="Amino acid/polyamine transporter I"/>
    <property type="match status" value="1"/>
</dbReference>
<protein>
    <recommendedName>
        <fullName evidence="8">High-affinity methionine permease</fullName>
    </recommendedName>
</protein>
<keyword evidence="2 5" id="KW-0812">Transmembrane</keyword>
<dbReference type="InterPro" id="IPR002293">
    <property type="entry name" value="AA/rel_permease1"/>
</dbReference>
<dbReference type="PIRSF" id="PIRSF006060">
    <property type="entry name" value="AA_transporter"/>
    <property type="match status" value="1"/>
</dbReference>
<dbReference type="PANTHER" id="PTHR11785:SF382">
    <property type="entry name" value="LOW-AFFINITY METHIONINE PERMEASE"/>
    <property type="match status" value="1"/>
</dbReference>
<feature type="transmembrane region" description="Helical" evidence="5">
    <location>
        <begin position="322"/>
        <end position="346"/>
    </location>
</feature>
<feature type="transmembrane region" description="Helical" evidence="5">
    <location>
        <begin position="116"/>
        <end position="134"/>
    </location>
</feature>
<feature type="transmembrane region" description="Helical" evidence="5">
    <location>
        <begin position="184"/>
        <end position="207"/>
    </location>
</feature>
<dbReference type="AlphaFoldDB" id="A0A0A1TPJ8"/>
<feature type="transmembrane region" description="Helical" evidence="5">
    <location>
        <begin position="393"/>
        <end position="419"/>
    </location>
</feature>
<feature type="transmembrane region" description="Helical" evidence="5">
    <location>
        <begin position="69"/>
        <end position="95"/>
    </location>
</feature>
<dbReference type="EMBL" id="CDHN01000005">
    <property type="protein sequence ID" value="CEJ92682.1"/>
    <property type="molecule type" value="Genomic_DNA"/>
</dbReference>
<feature type="transmembrane region" description="Helical" evidence="5">
    <location>
        <begin position="154"/>
        <end position="177"/>
    </location>
</feature>
<evidence type="ECO:0000256" key="4">
    <source>
        <dbReference type="ARBA" id="ARBA00023136"/>
    </source>
</evidence>
<feature type="transmembrane region" description="Helical" evidence="5">
    <location>
        <begin position="367"/>
        <end position="387"/>
    </location>
</feature>
<dbReference type="Proteomes" id="UP000039046">
    <property type="component" value="Unassembled WGS sequence"/>
</dbReference>
<comment type="subcellular location">
    <subcellularLocation>
        <location evidence="1">Membrane</location>
        <topology evidence="1">Multi-pass membrane protein</topology>
    </subcellularLocation>
</comment>
<keyword evidence="4 5" id="KW-0472">Membrane</keyword>
<proteinExistence type="predicted"/>
<gene>
    <name evidence="6" type="ORF">VHEMI08316</name>
</gene>
<evidence type="ECO:0008006" key="8">
    <source>
        <dbReference type="Google" id="ProtNLM"/>
    </source>
</evidence>
<evidence type="ECO:0000256" key="3">
    <source>
        <dbReference type="ARBA" id="ARBA00022989"/>
    </source>
</evidence>
<feature type="transmembrane region" description="Helical" evidence="5">
    <location>
        <begin position="431"/>
        <end position="453"/>
    </location>
</feature>
<evidence type="ECO:0000256" key="1">
    <source>
        <dbReference type="ARBA" id="ARBA00004141"/>
    </source>
</evidence>
<feature type="transmembrane region" description="Helical" evidence="5">
    <location>
        <begin position="465"/>
        <end position="487"/>
    </location>
</feature>
<dbReference type="FunFam" id="1.20.1740.10:FF:000025">
    <property type="entry name" value="High-affinity methionine permease"/>
    <property type="match status" value="1"/>
</dbReference>
<keyword evidence="7" id="KW-1185">Reference proteome</keyword>
<dbReference type="HOGENOM" id="CLU_013661_4_1_1"/>
<dbReference type="Pfam" id="PF13520">
    <property type="entry name" value="AA_permease_2"/>
    <property type="match status" value="1"/>
</dbReference>
<dbReference type="STRING" id="1531966.A0A0A1TPJ8"/>
<accession>A0A0A1TPJ8</accession>
<evidence type="ECO:0000256" key="2">
    <source>
        <dbReference type="ARBA" id="ARBA00022692"/>
    </source>
</evidence>
<evidence type="ECO:0000313" key="7">
    <source>
        <dbReference type="Proteomes" id="UP000039046"/>
    </source>
</evidence>
<organism evidence="6 7">
    <name type="scientific">[Torrubiella] hemipterigena</name>
    <dbReference type="NCBI Taxonomy" id="1531966"/>
    <lineage>
        <taxon>Eukaryota</taxon>
        <taxon>Fungi</taxon>
        <taxon>Dikarya</taxon>
        <taxon>Ascomycota</taxon>
        <taxon>Pezizomycotina</taxon>
        <taxon>Sordariomycetes</taxon>
        <taxon>Hypocreomycetidae</taxon>
        <taxon>Hypocreales</taxon>
        <taxon>Clavicipitaceae</taxon>
        <taxon>Clavicipitaceae incertae sedis</taxon>
        <taxon>'Torrubiella' clade</taxon>
    </lineage>
</organism>
<dbReference type="PANTHER" id="PTHR11785">
    <property type="entry name" value="AMINO ACID TRANSPORTER"/>
    <property type="match status" value="1"/>
</dbReference>
<feature type="transmembrane region" description="Helical" evidence="5">
    <location>
        <begin position="37"/>
        <end position="57"/>
    </location>
</feature>
<keyword evidence="3 5" id="KW-1133">Transmembrane helix</keyword>
<dbReference type="InterPro" id="IPR050598">
    <property type="entry name" value="AminoAcid_Transporter"/>
</dbReference>
<feature type="transmembrane region" description="Helical" evidence="5">
    <location>
        <begin position="227"/>
        <end position="247"/>
    </location>
</feature>
<dbReference type="GO" id="GO:0016020">
    <property type="term" value="C:membrane"/>
    <property type="evidence" value="ECO:0007669"/>
    <property type="project" value="UniProtKB-SubCell"/>
</dbReference>
<name>A0A0A1TPJ8_9HYPO</name>